<accession>A0A9P7VW05</accession>
<dbReference type="Pfam" id="PF21858">
    <property type="entry name" value="DUF6914"/>
    <property type="match status" value="1"/>
</dbReference>
<evidence type="ECO:0000313" key="1">
    <source>
        <dbReference type="EMBL" id="KAG7446906.1"/>
    </source>
</evidence>
<dbReference type="OrthoDB" id="37659at2759"/>
<dbReference type="GeneID" id="66108555"/>
<name>A0A9P7VW05_9AGAR</name>
<proteinExistence type="predicted"/>
<dbReference type="RefSeq" id="XP_043040406.1">
    <property type="nucleotide sequence ID" value="XM_043186258.1"/>
</dbReference>
<gene>
    <name evidence="1" type="ORF">BT62DRAFT_93200</name>
</gene>
<comment type="caution">
    <text evidence="1">The sequence shown here is derived from an EMBL/GenBank/DDBJ whole genome shotgun (WGS) entry which is preliminary data.</text>
</comment>
<protein>
    <submittedName>
        <fullName evidence="1">Uncharacterized protein</fullName>
    </submittedName>
</protein>
<organism evidence="1 2">
    <name type="scientific">Guyanagaster necrorhizus</name>
    <dbReference type="NCBI Taxonomy" id="856835"/>
    <lineage>
        <taxon>Eukaryota</taxon>
        <taxon>Fungi</taxon>
        <taxon>Dikarya</taxon>
        <taxon>Basidiomycota</taxon>
        <taxon>Agaricomycotina</taxon>
        <taxon>Agaricomycetes</taxon>
        <taxon>Agaricomycetidae</taxon>
        <taxon>Agaricales</taxon>
        <taxon>Marasmiineae</taxon>
        <taxon>Physalacriaceae</taxon>
        <taxon>Guyanagaster</taxon>
    </lineage>
</organism>
<evidence type="ECO:0000313" key="2">
    <source>
        <dbReference type="Proteomes" id="UP000812287"/>
    </source>
</evidence>
<dbReference type="Proteomes" id="UP000812287">
    <property type="component" value="Unassembled WGS sequence"/>
</dbReference>
<sequence>MFNDAYPIDVAHYGAKAMRVEHWSILIVTKSSQNVFTRKETAQAHAHQISGSTTDYYIKTPQDVSDVLKSTAYLGMVKVGSIPKDHLENAQRVVQDTPVILNNTSWDCRYWVISALQCLQNEGYNTFS</sequence>
<dbReference type="AlphaFoldDB" id="A0A9P7VW05"/>
<reference evidence="1" key="1">
    <citation type="submission" date="2020-11" db="EMBL/GenBank/DDBJ databases">
        <title>Adaptations for nitrogen fixation in a non-lichenized fungal sporocarp promotes dispersal by wood-feeding termites.</title>
        <authorList>
            <consortium name="DOE Joint Genome Institute"/>
            <person name="Koch R.A."/>
            <person name="Yoon G."/>
            <person name="Arayal U."/>
            <person name="Lail K."/>
            <person name="Amirebrahimi M."/>
            <person name="Labutti K."/>
            <person name="Lipzen A."/>
            <person name="Riley R."/>
            <person name="Barry K."/>
            <person name="Henrissat B."/>
            <person name="Grigoriev I.V."/>
            <person name="Herr J.R."/>
            <person name="Aime M.C."/>
        </authorList>
    </citation>
    <scope>NUCLEOTIDE SEQUENCE</scope>
    <source>
        <strain evidence="1">MCA 3950</strain>
    </source>
</reference>
<keyword evidence="2" id="KW-1185">Reference proteome</keyword>
<dbReference type="InterPro" id="IPR054208">
    <property type="entry name" value="DUF6914"/>
</dbReference>
<dbReference type="EMBL" id="MU250533">
    <property type="protein sequence ID" value="KAG7446906.1"/>
    <property type="molecule type" value="Genomic_DNA"/>
</dbReference>